<dbReference type="RefSeq" id="WP_307517454.1">
    <property type="nucleotide sequence ID" value="NZ_JAUSZI010000002.1"/>
</dbReference>
<dbReference type="EMBL" id="JAUSZI010000002">
    <property type="protein sequence ID" value="MDQ1022586.1"/>
    <property type="molecule type" value="Genomic_DNA"/>
</dbReference>
<protein>
    <submittedName>
        <fullName evidence="1">Uncharacterized protein</fullName>
    </submittedName>
</protein>
<sequence length="83" mass="9068">MLATFVHKADGILPSLRSGPVDMQTLKKWRSVVAPTVERPWWEQLAEAQAAIERVRALAEGEYYSITGRAFLAALGGPAETEG</sequence>
<dbReference type="Proteomes" id="UP001230328">
    <property type="component" value="Unassembled WGS sequence"/>
</dbReference>
<proteinExistence type="predicted"/>
<reference evidence="1 2" key="1">
    <citation type="submission" date="2023-07" db="EMBL/GenBank/DDBJ databases">
        <title>Comparative genomics of wheat-associated soil bacteria to identify genetic determinants of phenazine resistance.</title>
        <authorList>
            <person name="Mouncey N."/>
        </authorList>
    </citation>
    <scope>NUCLEOTIDE SEQUENCE [LARGE SCALE GENOMIC DNA]</scope>
    <source>
        <strain evidence="1 2">V2I4</strain>
    </source>
</reference>
<comment type="caution">
    <text evidence="1">The sequence shown here is derived from an EMBL/GenBank/DDBJ whole genome shotgun (WGS) entry which is preliminary data.</text>
</comment>
<organism evidence="1 2">
    <name type="scientific">Streptomyces umbrinus</name>
    <dbReference type="NCBI Taxonomy" id="67370"/>
    <lineage>
        <taxon>Bacteria</taxon>
        <taxon>Bacillati</taxon>
        <taxon>Actinomycetota</taxon>
        <taxon>Actinomycetes</taxon>
        <taxon>Kitasatosporales</taxon>
        <taxon>Streptomycetaceae</taxon>
        <taxon>Streptomyces</taxon>
        <taxon>Streptomyces phaeochromogenes group</taxon>
    </lineage>
</organism>
<keyword evidence="2" id="KW-1185">Reference proteome</keyword>
<evidence type="ECO:0000313" key="1">
    <source>
        <dbReference type="EMBL" id="MDQ1022586.1"/>
    </source>
</evidence>
<gene>
    <name evidence="1" type="ORF">QF035_000168</name>
</gene>
<accession>A0ABU0SIS9</accession>
<evidence type="ECO:0000313" key="2">
    <source>
        <dbReference type="Proteomes" id="UP001230328"/>
    </source>
</evidence>
<name>A0ABU0SIS9_9ACTN</name>